<evidence type="ECO:0000313" key="10">
    <source>
        <dbReference type="Proteomes" id="UP000694403"/>
    </source>
</evidence>
<dbReference type="PANTHER" id="PTHR47033:SF1">
    <property type="entry name" value="CYSTATIN-M"/>
    <property type="match status" value="1"/>
</dbReference>
<dbReference type="Gene3D" id="3.10.450.10">
    <property type="match status" value="1"/>
</dbReference>
<evidence type="ECO:0000256" key="5">
    <source>
        <dbReference type="ARBA" id="ARBA00022704"/>
    </source>
</evidence>
<sequence>MWVGPSQGAGLPAYIIAPHPQVWPFSAMALPAAVAGPWLCLLLLLGVPLTLGASIAGGLQNVPVSDPEVQKAAHAAEQTYNQRSKSPYYSRGMQVLSAQRQVSGCRCYRRQGTGVKLQVLWVQPQKRGLVGLGSRGQSWGGSGCRVRR</sequence>
<evidence type="ECO:0000313" key="9">
    <source>
        <dbReference type="Ensembl" id="ENSCSRP00000011597.1"/>
    </source>
</evidence>
<keyword evidence="6" id="KW-1015">Disulfide bond</keyword>
<reference evidence="9" key="1">
    <citation type="submission" date="2025-08" db="UniProtKB">
        <authorList>
            <consortium name="Ensembl"/>
        </authorList>
    </citation>
    <scope>IDENTIFICATION</scope>
</reference>
<proteinExistence type="inferred from homology"/>
<reference evidence="9" key="2">
    <citation type="submission" date="2025-09" db="UniProtKB">
        <authorList>
            <consortium name="Ensembl"/>
        </authorList>
    </citation>
    <scope>IDENTIFICATION</scope>
</reference>
<evidence type="ECO:0000256" key="6">
    <source>
        <dbReference type="ARBA" id="ARBA00023157"/>
    </source>
</evidence>
<feature type="domain" description="Cystatin" evidence="8">
    <location>
        <begin position="57"/>
        <end position="103"/>
    </location>
</feature>
<protein>
    <recommendedName>
        <fullName evidence="8">Cystatin domain-containing protein</fullName>
    </recommendedName>
</protein>
<keyword evidence="4" id="KW-0646">Protease inhibitor</keyword>
<evidence type="ECO:0000256" key="7">
    <source>
        <dbReference type="SAM" id="Phobius"/>
    </source>
</evidence>
<keyword evidence="7" id="KW-0812">Transmembrane</keyword>
<dbReference type="Proteomes" id="UP000694403">
    <property type="component" value="Unplaced"/>
</dbReference>
<evidence type="ECO:0000256" key="1">
    <source>
        <dbReference type="ARBA" id="ARBA00004613"/>
    </source>
</evidence>
<evidence type="ECO:0000259" key="8">
    <source>
        <dbReference type="Pfam" id="PF00031"/>
    </source>
</evidence>
<keyword evidence="7" id="KW-0472">Membrane</keyword>
<keyword evidence="5" id="KW-0789">Thiol protease inhibitor</keyword>
<keyword evidence="3" id="KW-0964">Secreted</keyword>
<dbReference type="AlphaFoldDB" id="A0A8C3S927"/>
<dbReference type="Ensembl" id="ENSCSRT00000012035.1">
    <property type="protein sequence ID" value="ENSCSRP00000011597.1"/>
    <property type="gene ID" value="ENSCSRG00000008666.1"/>
</dbReference>
<accession>A0A8C3S927</accession>
<dbReference type="SUPFAM" id="SSF54403">
    <property type="entry name" value="Cystatin/monellin"/>
    <property type="match status" value="1"/>
</dbReference>
<evidence type="ECO:0000256" key="2">
    <source>
        <dbReference type="ARBA" id="ARBA00009403"/>
    </source>
</evidence>
<keyword evidence="7" id="KW-1133">Transmembrane helix</keyword>
<evidence type="ECO:0000256" key="4">
    <source>
        <dbReference type="ARBA" id="ARBA00022690"/>
    </source>
</evidence>
<dbReference type="GO" id="GO:0005576">
    <property type="term" value="C:extracellular region"/>
    <property type="evidence" value="ECO:0007669"/>
    <property type="project" value="UniProtKB-SubCell"/>
</dbReference>
<dbReference type="PANTHER" id="PTHR47033">
    <property type="entry name" value="CYSTATIN-M"/>
    <property type="match status" value="1"/>
</dbReference>
<feature type="transmembrane region" description="Helical" evidence="7">
    <location>
        <begin position="28"/>
        <end position="51"/>
    </location>
</feature>
<dbReference type="InterPro" id="IPR046350">
    <property type="entry name" value="Cystatin_sf"/>
</dbReference>
<dbReference type="InterPro" id="IPR000010">
    <property type="entry name" value="Cystatin_dom"/>
</dbReference>
<name>A0A8C3S927_CHESE</name>
<comment type="subcellular location">
    <subcellularLocation>
        <location evidence="1">Secreted</location>
    </subcellularLocation>
</comment>
<organism evidence="9 10">
    <name type="scientific">Chelydra serpentina</name>
    <name type="common">Snapping turtle</name>
    <name type="synonym">Testudo serpentina</name>
    <dbReference type="NCBI Taxonomy" id="8475"/>
    <lineage>
        <taxon>Eukaryota</taxon>
        <taxon>Metazoa</taxon>
        <taxon>Chordata</taxon>
        <taxon>Craniata</taxon>
        <taxon>Vertebrata</taxon>
        <taxon>Euteleostomi</taxon>
        <taxon>Archelosauria</taxon>
        <taxon>Testudinata</taxon>
        <taxon>Testudines</taxon>
        <taxon>Cryptodira</taxon>
        <taxon>Durocryptodira</taxon>
        <taxon>Americhelydia</taxon>
        <taxon>Chelydroidea</taxon>
        <taxon>Chelydridae</taxon>
        <taxon>Chelydra</taxon>
    </lineage>
</organism>
<comment type="similarity">
    <text evidence="2">Belongs to the cystatin family.</text>
</comment>
<dbReference type="Pfam" id="PF00031">
    <property type="entry name" value="Cystatin"/>
    <property type="match status" value="1"/>
</dbReference>
<dbReference type="GO" id="GO:0004869">
    <property type="term" value="F:cysteine-type endopeptidase inhibitor activity"/>
    <property type="evidence" value="ECO:0007669"/>
    <property type="project" value="UniProtKB-KW"/>
</dbReference>
<evidence type="ECO:0000256" key="3">
    <source>
        <dbReference type="ARBA" id="ARBA00022525"/>
    </source>
</evidence>
<keyword evidence="10" id="KW-1185">Reference proteome</keyword>
<dbReference type="CDD" id="cd00042">
    <property type="entry name" value="CY"/>
    <property type="match status" value="1"/>
</dbReference>